<dbReference type="OrthoDB" id="9764035at2"/>
<evidence type="ECO:0000256" key="7">
    <source>
        <dbReference type="HAMAP-Rule" id="MF_00027"/>
    </source>
</evidence>
<comment type="catalytic activity">
    <reaction evidence="7">
        <text>cob(II)yrinate + 2 L-glutamine + 2 ATP + 2 H2O = cob(II)yrinate a,c diamide + 2 L-glutamate + 2 ADP + 2 phosphate + 2 H(+)</text>
        <dbReference type="Rhea" id="RHEA:26289"/>
        <dbReference type="ChEBI" id="CHEBI:15377"/>
        <dbReference type="ChEBI" id="CHEBI:15378"/>
        <dbReference type="ChEBI" id="CHEBI:29985"/>
        <dbReference type="ChEBI" id="CHEBI:30616"/>
        <dbReference type="ChEBI" id="CHEBI:43474"/>
        <dbReference type="ChEBI" id="CHEBI:58359"/>
        <dbReference type="ChEBI" id="CHEBI:58537"/>
        <dbReference type="ChEBI" id="CHEBI:58894"/>
        <dbReference type="ChEBI" id="CHEBI:456216"/>
        <dbReference type="EC" id="6.3.5.11"/>
    </reaction>
</comment>
<protein>
    <recommendedName>
        <fullName evidence="7">Cobyrinate a,c-diamide synthase</fullName>
        <ecNumber evidence="7">6.3.5.11</ecNumber>
    </recommendedName>
    <alternativeName>
        <fullName evidence="7">Cobyrinic acid a,c-diamide synthetase</fullName>
    </alternativeName>
</protein>
<reference evidence="11" key="1">
    <citation type="submission" date="2016-10" db="EMBL/GenBank/DDBJ databases">
        <authorList>
            <person name="Varghese N."/>
            <person name="Submissions S."/>
        </authorList>
    </citation>
    <scope>NUCLEOTIDE SEQUENCE [LARGE SCALE GENOMIC DNA]</scope>
    <source>
        <strain evidence="11">DSM 11005</strain>
    </source>
</reference>
<keyword evidence="4 7" id="KW-0067">ATP-binding</keyword>
<dbReference type="InterPro" id="IPR011698">
    <property type="entry name" value="GATase_3"/>
</dbReference>
<gene>
    <name evidence="7" type="primary">cbiA</name>
    <name evidence="10" type="ORF">SAMN04487864_103116</name>
</gene>
<sequence>MTETAFLNIPRLLFAAPQSGSGKTTVVCAVLRALLNKKLRVTAFKSGPDYIDPMFHSKVIGAKSRNLDLFLTGPENVKRLLAKNSKDSDVAILEGAMGFYDGMGKTTEASAYDLARTVKAPVVLIINGKGAAVSMAAIIKGFKEFRTDSNVQGVIFNNIKKMTYLFYKDVIEKETGVKALGYFPHLPECNLESRHLGLVTAGEIGTLETIVDRLAEQAEESIDLEGLMALAQTAEPLEYEPLDITPLGNVKIAVAQDKAFCFYYQDSLDLLSMMGAEIVPFSPLQDTALPECDGVFLGGGYPELYAKQLSENTALLTDLREKLAAGLPCYAECGGFMYLMEGYRDSDTLYSWVGAVQGSCWMTDRLVRFGYVNMTANTDNVLCKAGDSIHAHEFHYSDSDQNGAAFTAQKAGKAISWPAAQANGTLYAGYPHLHLWGNIRFAENFVKACIRYQQKHAEQ</sequence>
<evidence type="ECO:0000256" key="6">
    <source>
        <dbReference type="ARBA" id="ARBA00022962"/>
    </source>
</evidence>
<dbReference type="GO" id="GO:0042242">
    <property type="term" value="F:cobyrinic acid a,c-diamide synthase activity"/>
    <property type="evidence" value="ECO:0007669"/>
    <property type="project" value="UniProtKB-UniRule"/>
</dbReference>
<dbReference type="EC" id="6.3.5.11" evidence="7"/>
<dbReference type="Pfam" id="PF01656">
    <property type="entry name" value="CbiA"/>
    <property type="match status" value="1"/>
</dbReference>
<evidence type="ECO:0000256" key="3">
    <source>
        <dbReference type="ARBA" id="ARBA00022741"/>
    </source>
</evidence>
<comment type="function">
    <text evidence="7">Catalyzes the ATP-dependent amidation of the two carboxylate groups at positions a and c of cobyrinate, using either L-glutamine or ammonia as the nitrogen source.</text>
</comment>
<keyword evidence="2 7" id="KW-0436">Ligase</keyword>
<comment type="domain">
    <text evidence="7">Comprises of two domains. The C-terminal domain contains the binding site for glutamine and catalyzes the hydrolysis of this substrate to glutamate and ammonia. The N-terminal domain is anticipated to bind ATP and cobyrinate and catalyzes the ultimate synthesis of the diamide product. The ammonia produced via the glutaminase domain is probably translocated to the adjacent domain via a molecular tunnel, where it reacts with an activated intermediate.</text>
</comment>
<comment type="miscellaneous">
    <text evidence="7">The a and c carboxylates of cobyrinate are activated for nucleophilic attack via formation of a phosphorylated intermediate by ATP. CbiA catalyzes first the amidation of the c-carboxylate, and then that of the a-carboxylate.</text>
</comment>
<dbReference type="SUPFAM" id="SSF52540">
    <property type="entry name" value="P-loop containing nucleoside triphosphate hydrolases"/>
    <property type="match status" value="1"/>
</dbReference>
<dbReference type="Gene3D" id="3.40.50.880">
    <property type="match status" value="1"/>
</dbReference>
<feature type="active site" description="Nucleophile" evidence="7">
    <location>
        <position position="333"/>
    </location>
</feature>
<dbReference type="AlphaFoldDB" id="A0A1G6JGZ9"/>
<dbReference type="GO" id="GO:0009236">
    <property type="term" value="P:cobalamin biosynthetic process"/>
    <property type="evidence" value="ECO:0007669"/>
    <property type="project" value="UniProtKB-UniRule"/>
</dbReference>
<dbReference type="NCBIfam" id="TIGR00379">
    <property type="entry name" value="cobB"/>
    <property type="match status" value="1"/>
</dbReference>
<dbReference type="Gene3D" id="3.40.50.300">
    <property type="entry name" value="P-loop containing nucleotide triphosphate hydrolases"/>
    <property type="match status" value="1"/>
</dbReference>
<dbReference type="Proteomes" id="UP000198943">
    <property type="component" value="Unassembled WGS sequence"/>
</dbReference>
<dbReference type="SUPFAM" id="SSF52317">
    <property type="entry name" value="Class I glutamine amidotransferase-like"/>
    <property type="match status" value="1"/>
</dbReference>
<organism evidence="10 11">
    <name type="scientific">Succiniclasticum ruminis</name>
    <dbReference type="NCBI Taxonomy" id="40841"/>
    <lineage>
        <taxon>Bacteria</taxon>
        <taxon>Bacillati</taxon>
        <taxon>Bacillota</taxon>
        <taxon>Negativicutes</taxon>
        <taxon>Acidaminococcales</taxon>
        <taxon>Acidaminococcaceae</taxon>
        <taxon>Succiniclasticum</taxon>
    </lineage>
</organism>
<dbReference type="InterPro" id="IPR027417">
    <property type="entry name" value="P-loop_NTPase"/>
</dbReference>
<dbReference type="PANTHER" id="PTHR43873">
    <property type="entry name" value="COBYRINATE A,C-DIAMIDE SYNTHASE"/>
    <property type="match status" value="1"/>
</dbReference>
<dbReference type="Pfam" id="PF07685">
    <property type="entry name" value="GATase_3"/>
    <property type="match status" value="1"/>
</dbReference>
<dbReference type="RefSeq" id="WP_093729563.1">
    <property type="nucleotide sequence ID" value="NZ_FMYW01000003.1"/>
</dbReference>
<dbReference type="PROSITE" id="PS51274">
    <property type="entry name" value="GATASE_COBBQ"/>
    <property type="match status" value="1"/>
</dbReference>
<keyword evidence="7" id="KW-0169">Cobalamin biosynthesis</keyword>
<comment type="pathway">
    <text evidence="7">Cofactor biosynthesis; adenosylcobalamin biosynthesis; cob(II)yrinate a,c-diamide from sirohydrochlorin (anaerobic route): step 10/10.</text>
</comment>
<feature type="domain" description="CobQ/CobB/MinD/ParA nucleotide binding" evidence="8">
    <location>
        <begin position="13"/>
        <end position="188"/>
    </location>
</feature>
<evidence type="ECO:0000313" key="10">
    <source>
        <dbReference type="EMBL" id="SDC17967.1"/>
    </source>
</evidence>
<dbReference type="GO" id="GO:0005524">
    <property type="term" value="F:ATP binding"/>
    <property type="evidence" value="ECO:0007669"/>
    <property type="project" value="UniProtKB-UniRule"/>
</dbReference>
<keyword evidence="5 7" id="KW-0460">Magnesium</keyword>
<dbReference type="HAMAP" id="MF_00027">
    <property type="entry name" value="CobB_CbiA"/>
    <property type="match status" value="1"/>
</dbReference>
<comment type="similarity">
    <text evidence="7">Belongs to the CobB/CbiA family.</text>
</comment>
<dbReference type="InterPro" id="IPR004484">
    <property type="entry name" value="CbiA/CobB_synth"/>
</dbReference>
<dbReference type="PANTHER" id="PTHR43873:SF1">
    <property type="entry name" value="COBYRINATE A,C-DIAMIDE SYNTHASE"/>
    <property type="match status" value="1"/>
</dbReference>
<keyword evidence="3 7" id="KW-0547">Nucleotide-binding</keyword>
<evidence type="ECO:0000313" key="11">
    <source>
        <dbReference type="Proteomes" id="UP000198943"/>
    </source>
</evidence>
<evidence type="ECO:0000256" key="4">
    <source>
        <dbReference type="ARBA" id="ARBA00022840"/>
    </source>
</evidence>
<evidence type="ECO:0000256" key="5">
    <source>
        <dbReference type="ARBA" id="ARBA00022842"/>
    </source>
</evidence>
<accession>A0A1G6JGZ9</accession>
<dbReference type="EMBL" id="FMYW01000003">
    <property type="protein sequence ID" value="SDC17967.1"/>
    <property type="molecule type" value="Genomic_DNA"/>
</dbReference>
<dbReference type="UniPathway" id="UPA00148">
    <property type="reaction ID" value="UER00231"/>
</dbReference>
<evidence type="ECO:0000259" key="8">
    <source>
        <dbReference type="Pfam" id="PF01656"/>
    </source>
</evidence>
<dbReference type="NCBIfam" id="NF002204">
    <property type="entry name" value="PRK01077.1"/>
    <property type="match status" value="1"/>
</dbReference>
<keyword evidence="6 7" id="KW-0315">Glutamine amidotransferase</keyword>
<dbReference type="InterPro" id="IPR029062">
    <property type="entry name" value="Class_I_gatase-like"/>
</dbReference>
<dbReference type="CDD" id="cd03130">
    <property type="entry name" value="GATase1_CobB"/>
    <property type="match status" value="1"/>
</dbReference>
<proteinExistence type="inferred from homology"/>
<feature type="site" description="Increases nucleophilicity of active site Cys" evidence="7">
    <location>
        <position position="432"/>
    </location>
</feature>
<name>A0A1G6JGZ9_9FIRM</name>
<evidence type="ECO:0000259" key="9">
    <source>
        <dbReference type="Pfam" id="PF07685"/>
    </source>
</evidence>
<keyword evidence="11" id="KW-1185">Reference proteome</keyword>
<dbReference type="InterPro" id="IPR002586">
    <property type="entry name" value="CobQ/CobB/MinD/ParA_Nub-bd_dom"/>
</dbReference>
<comment type="cofactor">
    <cofactor evidence="1 7">
        <name>Mg(2+)</name>
        <dbReference type="ChEBI" id="CHEBI:18420"/>
    </cofactor>
</comment>
<feature type="domain" description="CobB/CobQ-like glutamine amidotransferase" evidence="9">
    <location>
        <begin position="251"/>
        <end position="436"/>
    </location>
</feature>
<dbReference type="CDD" id="cd05388">
    <property type="entry name" value="CobB_N"/>
    <property type="match status" value="1"/>
</dbReference>
<evidence type="ECO:0000256" key="1">
    <source>
        <dbReference type="ARBA" id="ARBA00001946"/>
    </source>
</evidence>
<evidence type="ECO:0000256" key="2">
    <source>
        <dbReference type="ARBA" id="ARBA00022598"/>
    </source>
</evidence>